<reference evidence="1 2" key="1">
    <citation type="submission" date="2015-11" db="EMBL/GenBank/DDBJ databases">
        <title>Genome Sequence of Bacillus simplex strain VanAntwerpen2.</title>
        <authorList>
            <person name="Couger M.B."/>
        </authorList>
    </citation>
    <scope>NUCLEOTIDE SEQUENCE [LARGE SCALE GENOMIC DNA]</scope>
    <source>
        <strain evidence="1 2">VanAntwerpen02</strain>
    </source>
</reference>
<organism evidence="1 2">
    <name type="scientific">Peribacillus simplex</name>
    <dbReference type="NCBI Taxonomy" id="1478"/>
    <lineage>
        <taxon>Bacteria</taxon>
        <taxon>Bacillati</taxon>
        <taxon>Bacillota</taxon>
        <taxon>Bacilli</taxon>
        <taxon>Bacillales</taxon>
        <taxon>Bacillaceae</taxon>
        <taxon>Peribacillus</taxon>
    </lineage>
</organism>
<evidence type="ECO:0008006" key="3">
    <source>
        <dbReference type="Google" id="ProtNLM"/>
    </source>
</evidence>
<name>A0A109MVV0_9BACI</name>
<dbReference type="EMBL" id="LNNH01000032">
    <property type="protein sequence ID" value="KWW16524.1"/>
    <property type="molecule type" value="Genomic_DNA"/>
</dbReference>
<dbReference type="RefSeq" id="WP_061143258.1">
    <property type="nucleotide sequence ID" value="NZ_LNNH01000032.1"/>
</dbReference>
<comment type="caution">
    <text evidence="1">The sequence shown here is derived from an EMBL/GenBank/DDBJ whole genome shotgun (WGS) entry which is preliminary data.</text>
</comment>
<evidence type="ECO:0000313" key="2">
    <source>
        <dbReference type="Proteomes" id="UP000064189"/>
    </source>
</evidence>
<dbReference type="Proteomes" id="UP000064189">
    <property type="component" value="Unassembled WGS sequence"/>
</dbReference>
<sequence>MKTVFSSTEEQEQEIASLVSRFYETVFPKYFTESEILHFRKIGVLERNRSSSRFTYLGTLRDAFQVMTCLQVLLSILGKQQAEEWNDPDSAELFQHNITLLNEYGIFFPFYYDHFSNMNQEASNDLQMMDAHVANQYLV</sequence>
<evidence type="ECO:0000313" key="1">
    <source>
        <dbReference type="EMBL" id="KWW16524.1"/>
    </source>
</evidence>
<keyword evidence="2" id="KW-1185">Reference proteome</keyword>
<accession>A0A109MVV0</accession>
<protein>
    <recommendedName>
        <fullName evidence="3">YhcU family protein</fullName>
    </recommendedName>
</protein>
<dbReference type="AlphaFoldDB" id="A0A109MVV0"/>
<dbReference type="Pfam" id="PF17326">
    <property type="entry name" value="DUF5365"/>
    <property type="match status" value="1"/>
</dbReference>
<proteinExistence type="predicted"/>
<gene>
    <name evidence="1" type="ORF">AS888_24145</name>
</gene>
<dbReference type="InterPro" id="IPR020355">
    <property type="entry name" value="Uncharacterised_YhcU"/>
</dbReference>